<evidence type="ECO:0000313" key="1">
    <source>
        <dbReference type="EMBL" id="CAI9099996.1"/>
    </source>
</evidence>
<dbReference type="Proteomes" id="UP001161247">
    <property type="component" value="Chromosome 3"/>
</dbReference>
<dbReference type="AlphaFoldDB" id="A0AAV1CXT4"/>
<keyword evidence="2" id="KW-1185">Reference proteome</keyword>
<sequence length="253" mass="28311">MEIDRIVWQKTDSGKQLQRRNTSGISFDAMVLLKIYKKKGSSSNNHVMEGKDEKAIEAPELHQAQKLPFLQNQSVNWTQSPTFEAKQVGLYNNPNYGGFNTAFCAQDQAQMTVPLQIHPRHQIVEKMEHLNLNWTTRPTLISEPIGQWPSKKDSGGMALDSHSDYGFNAGFCYQQNQPFGLKQVESIGQHLDGLLNLEIKVAEPNENQGVQVPNFSNEMEPPSTPVVTSEFGCQTPCTSSCVASETRGDRTRV</sequence>
<proteinExistence type="predicted"/>
<protein>
    <submittedName>
        <fullName evidence="1">OLC1v1036905C1</fullName>
    </submittedName>
</protein>
<evidence type="ECO:0000313" key="2">
    <source>
        <dbReference type="Proteomes" id="UP001161247"/>
    </source>
</evidence>
<dbReference type="EMBL" id="OX459120">
    <property type="protein sequence ID" value="CAI9099996.1"/>
    <property type="molecule type" value="Genomic_DNA"/>
</dbReference>
<name>A0AAV1CXT4_OLDCO</name>
<reference evidence="1" key="1">
    <citation type="submission" date="2023-03" db="EMBL/GenBank/DDBJ databases">
        <authorList>
            <person name="Julca I."/>
        </authorList>
    </citation>
    <scope>NUCLEOTIDE SEQUENCE</scope>
</reference>
<organism evidence="1 2">
    <name type="scientific">Oldenlandia corymbosa var. corymbosa</name>
    <dbReference type="NCBI Taxonomy" id="529605"/>
    <lineage>
        <taxon>Eukaryota</taxon>
        <taxon>Viridiplantae</taxon>
        <taxon>Streptophyta</taxon>
        <taxon>Embryophyta</taxon>
        <taxon>Tracheophyta</taxon>
        <taxon>Spermatophyta</taxon>
        <taxon>Magnoliopsida</taxon>
        <taxon>eudicotyledons</taxon>
        <taxon>Gunneridae</taxon>
        <taxon>Pentapetalae</taxon>
        <taxon>asterids</taxon>
        <taxon>lamiids</taxon>
        <taxon>Gentianales</taxon>
        <taxon>Rubiaceae</taxon>
        <taxon>Rubioideae</taxon>
        <taxon>Spermacoceae</taxon>
        <taxon>Hedyotis-Oldenlandia complex</taxon>
        <taxon>Oldenlandia</taxon>
    </lineage>
</organism>
<accession>A0AAV1CXT4</accession>
<gene>
    <name evidence="1" type="ORF">OLC1_LOCUS9919</name>
</gene>